<dbReference type="AlphaFoldDB" id="I3UUR1"/>
<dbReference type="EMBL" id="CP003588">
    <property type="protein sequence ID" value="AFK69232.1"/>
    <property type="molecule type" value="Genomic_DNA"/>
</dbReference>
<name>I3UUR1_PSEPU</name>
<organism evidence="1 2">
    <name type="scientific">Pseudomonas putida ND6</name>
    <dbReference type="NCBI Taxonomy" id="231023"/>
    <lineage>
        <taxon>Bacteria</taxon>
        <taxon>Pseudomonadati</taxon>
        <taxon>Pseudomonadota</taxon>
        <taxon>Gammaproteobacteria</taxon>
        <taxon>Pseudomonadales</taxon>
        <taxon>Pseudomonadaceae</taxon>
        <taxon>Pseudomonas</taxon>
    </lineage>
</organism>
<dbReference type="HOGENOM" id="CLU_3238418_0_0_6"/>
<dbReference type="Proteomes" id="UP000005268">
    <property type="component" value="Chromosome"/>
</dbReference>
<evidence type="ECO:0000313" key="1">
    <source>
        <dbReference type="EMBL" id="AFK69232.1"/>
    </source>
</evidence>
<protein>
    <submittedName>
        <fullName evidence="1">Uncharacterized protein</fullName>
    </submittedName>
</protein>
<gene>
    <name evidence="1" type="ORF">YSA_04541</name>
</gene>
<proteinExistence type="predicted"/>
<reference evidence="1 2" key="1">
    <citation type="journal article" date="2012" name="J. Bacteriol.">
        <title>Complete Genome Sequence of the Naphthalene-Degrading Pseudomonas putida Strain ND6.</title>
        <authorList>
            <person name="Li S."/>
            <person name="Zhao H."/>
            <person name="Li Y."/>
            <person name="Niu S."/>
            <person name="Cai B."/>
        </authorList>
    </citation>
    <scope>NUCLEOTIDE SEQUENCE [LARGE SCALE GENOMIC DNA]</scope>
    <source>
        <strain evidence="1 2">ND6</strain>
    </source>
</reference>
<dbReference type="KEGG" id="ppi:YSA_04541"/>
<accession>I3UUR1</accession>
<sequence>MSRCAEYAAKVKGLTDINTPHMAARHDVLCMTARMQNDEPIRP</sequence>
<evidence type="ECO:0000313" key="2">
    <source>
        <dbReference type="Proteomes" id="UP000005268"/>
    </source>
</evidence>